<evidence type="ECO:0000313" key="4">
    <source>
        <dbReference type="EMBL" id="CDW79139.1"/>
    </source>
</evidence>
<gene>
    <name evidence="4" type="primary">Contig4980.g5325</name>
    <name evidence="4" type="ORF">STYLEM_8125</name>
</gene>
<feature type="coiled-coil region" evidence="1">
    <location>
        <begin position="418"/>
        <end position="454"/>
    </location>
</feature>
<feature type="compositionally biased region" description="Polar residues" evidence="2">
    <location>
        <begin position="1"/>
        <end position="21"/>
    </location>
</feature>
<protein>
    <recommendedName>
        <fullName evidence="3">Serine/threonine-protein phosphatase 4 regulatory subunit 3-like central domain-containing protein</fullName>
    </recommendedName>
</protein>
<dbReference type="OrthoDB" id="27483at2759"/>
<name>A0A078AAC3_STYLE</name>
<organism evidence="4 5">
    <name type="scientific">Stylonychia lemnae</name>
    <name type="common">Ciliate</name>
    <dbReference type="NCBI Taxonomy" id="5949"/>
    <lineage>
        <taxon>Eukaryota</taxon>
        <taxon>Sar</taxon>
        <taxon>Alveolata</taxon>
        <taxon>Ciliophora</taxon>
        <taxon>Intramacronucleata</taxon>
        <taxon>Spirotrichea</taxon>
        <taxon>Stichotrichia</taxon>
        <taxon>Sporadotrichida</taxon>
        <taxon>Oxytrichidae</taxon>
        <taxon>Stylonychinae</taxon>
        <taxon>Stylonychia</taxon>
    </lineage>
</organism>
<feature type="domain" description="Serine/threonine-protein phosphatase 4 regulatory subunit 3-like central" evidence="3">
    <location>
        <begin position="499"/>
        <end position="975"/>
    </location>
</feature>
<evidence type="ECO:0000313" key="5">
    <source>
        <dbReference type="Proteomes" id="UP000039865"/>
    </source>
</evidence>
<dbReference type="Pfam" id="PF04802">
    <property type="entry name" value="PP4R3"/>
    <property type="match status" value="2"/>
</dbReference>
<evidence type="ECO:0000259" key="3">
    <source>
        <dbReference type="Pfam" id="PF04802"/>
    </source>
</evidence>
<accession>A0A078AAC3</accession>
<proteinExistence type="predicted"/>
<sequence length="1456" mass="169232">MKDQNFQANPNQDQATESIQDQILREQNFEQLKLNSLKFAKEDKNNGAKTEDSSSDNDNNESDSSDDNEESDSDSEDEEGHTKIQKCLKKGQVLESFELAKQIKKQKMLKQQMTQQIYQQFNKPLDKPQNSLMYQDFDLNDVIEQMNQGYGEDYDEDDDDENNNEYKSMSLKKLTFRPYDSSDSGDSEDETQNNRKSSNNNSSSNSSNEDDDEEEKDPEKLLQNQVLKRKQFMKDQQNMIKIQQDQQRQNNNNINNNNKQFQPQQYTNKIELKGKFGLGCGYTDLMNDEDEDDDDDEDDCIDYKAHLEDDDEENEEDLMNQYIGGGDRYSLGRNQIMTRSQNVGAMAGLRSMNGIVQKKQEPSDVIQTPDLKLDNLEYYLLKLGTCLNPAPYDNQRRQVIIKIQERNFKFIQDLGQFLEILDEKNKNELALKEAQQRQQEELKLKEKNEQQQIECDQMAIDESNKQIDVSKIPIKSAFDNNEEQPISCNEEQAISLTQQRLNNVSGIYKLLLKLEDQNILEALMTNRFYLQTFRAVELIPEYRDLKCVDYMKIAKYRQIIDISSPYIEKKIPILFRLNYLKEHIFAKEDVNQLRTLNKLILDYSQAILNHVLTKNDLLKQLLESFQRPDKTLQDHVDVASFIFELINRCKQPQSQIRVGTIQESLIRKNNSMCFIKYALQTDPRMKRKAIELGLLKEEVQIQFQLQNTQETFQTIQVELQYEQTKQINGEDNFKNENKINEDTEMKDECDIQAKVGQNIDSQQISENMVLTETSKQSQIESQNQQQELPCSFECPPDNLDELKNNIINEEIQIDQQSETNQSIDSKLEVNRSQEQQNIDSNSLGEVQDNILVTVLDYLYFLQQMLFKDVILYFLQDSEISQILSLHFFITENEGIRLQIIETFKQIIDGTSSETQQQQVEKMLKNSLFKLFLVIIKTKDVNQYSQAIQYVFEFLQYICKPTIQQLQQAIPTSFGTSEYRRERKSNTIIMRNFILEEKLTALALGFISDVKVNKYIRLMCVKFIKSLLNSEDISFYQNINKHDVMQSILRGLEEAKEKKKAQYNMLESTIFELINLYAKKILEKDLDSKEFTNFVKENQAKLAWNKGLFKMFFDDNLHLKLKNLGRTRATTQAITNQITNKYNQTLKKRVETQLLRRQANNLGVVLPAQKRSQSVESERRTFTFEDLIKRDYQDNEEEFKNLICRVGTKRSSSVANFIQNGNLKSFNSDSISKGTLQDNEVDDDEEIDMEELIQRKRQKIEQSHFKFASTVIGNGQKLGSIIGQIQNFKTSPTKIEDQNSFTWDDDEEMESDSCQSLNGNLNQLSINNKNSKNTSPAKGPSPIKTLLQNSESQKNHSDIMSFFFSSNNEQTENNKMQSGDINSSSEINKISQNLDKIIEEIQTEIQASEISKDALDIQQPSQQLQQLEFNSENKINIIELSAISSSNNNLDIVKSNT</sequence>
<dbReference type="InterPro" id="IPR006887">
    <property type="entry name" value="P4R3-like_central_dom"/>
</dbReference>
<feature type="compositionally biased region" description="Acidic residues" evidence="2">
    <location>
        <begin position="53"/>
        <end position="79"/>
    </location>
</feature>
<feature type="compositionally biased region" description="Acidic residues" evidence="2">
    <location>
        <begin position="152"/>
        <end position="163"/>
    </location>
</feature>
<feature type="region of interest" description="Disordered" evidence="2">
    <location>
        <begin position="243"/>
        <end position="263"/>
    </location>
</feature>
<dbReference type="Proteomes" id="UP000039865">
    <property type="component" value="Unassembled WGS sequence"/>
</dbReference>
<feature type="domain" description="Serine/threonine-protein phosphatase 4 regulatory subunit 3-like central" evidence="3">
    <location>
        <begin position="986"/>
        <end position="1080"/>
    </location>
</feature>
<feature type="compositionally biased region" description="Basic and acidic residues" evidence="2">
    <location>
        <begin position="39"/>
        <end position="52"/>
    </location>
</feature>
<keyword evidence="1" id="KW-0175">Coiled coil</keyword>
<feature type="region of interest" description="Disordered" evidence="2">
    <location>
        <begin position="1"/>
        <end position="23"/>
    </location>
</feature>
<feature type="compositionally biased region" description="Low complexity" evidence="2">
    <location>
        <begin position="194"/>
        <end position="207"/>
    </location>
</feature>
<evidence type="ECO:0000256" key="2">
    <source>
        <dbReference type="SAM" id="MobiDB-lite"/>
    </source>
</evidence>
<keyword evidence="5" id="KW-1185">Reference proteome</keyword>
<reference evidence="4 5" key="1">
    <citation type="submission" date="2014-06" db="EMBL/GenBank/DDBJ databases">
        <authorList>
            <person name="Swart Estienne"/>
        </authorList>
    </citation>
    <scope>NUCLEOTIDE SEQUENCE [LARGE SCALE GENOMIC DNA]</scope>
    <source>
        <strain evidence="4 5">130c</strain>
    </source>
</reference>
<dbReference type="EMBL" id="CCKQ01007730">
    <property type="protein sequence ID" value="CDW79139.1"/>
    <property type="molecule type" value="Genomic_DNA"/>
</dbReference>
<feature type="region of interest" description="Disordered" evidence="2">
    <location>
        <begin position="150"/>
        <end position="218"/>
    </location>
</feature>
<dbReference type="InParanoid" id="A0A078AAC3"/>
<evidence type="ECO:0000256" key="1">
    <source>
        <dbReference type="SAM" id="Coils"/>
    </source>
</evidence>
<feature type="region of interest" description="Disordered" evidence="2">
    <location>
        <begin position="35"/>
        <end position="84"/>
    </location>
</feature>